<dbReference type="CDD" id="cd10789">
    <property type="entry name" value="GH38N_AMII_ER_cytosolic"/>
    <property type="match status" value="1"/>
</dbReference>
<feature type="non-terminal residue" evidence="2">
    <location>
        <position position="519"/>
    </location>
</feature>
<feature type="domain" description="Glycoside hydrolase family 38 N-terminal" evidence="1">
    <location>
        <begin position="261"/>
        <end position="509"/>
    </location>
</feature>
<dbReference type="Proteomes" id="UP000718564">
    <property type="component" value="Unassembled WGS sequence"/>
</dbReference>
<dbReference type="PANTHER" id="PTHR46017">
    <property type="entry name" value="ALPHA-MANNOSIDASE 2C1"/>
    <property type="match status" value="1"/>
</dbReference>
<comment type="caution">
    <text evidence="2">The sequence shown here is derived from an EMBL/GenBank/DDBJ whole genome shotgun (WGS) entry which is preliminary data.</text>
</comment>
<dbReference type="InterPro" id="IPR000602">
    <property type="entry name" value="Glyco_hydro_38_N"/>
</dbReference>
<name>A0ABX1P9U6_9CYAN</name>
<dbReference type="InterPro" id="IPR011330">
    <property type="entry name" value="Glyco_hydro/deAcase_b/a-brl"/>
</dbReference>
<proteinExistence type="predicted"/>
<reference evidence="2 3" key="1">
    <citation type="submission" date="2018-06" db="EMBL/GenBank/DDBJ databases">
        <title>Comparative genomics of Brasilonema spp. strains.</title>
        <authorList>
            <person name="Alvarenga D.O."/>
            <person name="Fiore M.F."/>
            <person name="Varani A.M."/>
        </authorList>
    </citation>
    <scope>NUCLEOTIDE SEQUENCE [LARGE SCALE GENOMIC DNA]</scope>
    <source>
        <strain evidence="2 3">SPC951</strain>
    </source>
</reference>
<protein>
    <submittedName>
        <fullName evidence="2">Alpha-mannosidase</fullName>
    </submittedName>
</protein>
<evidence type="ECO:0000313" key="3">
    <source>
        <dbReference type="Proteomes" id="UP000718564"/>
    </source>
</evidence>
<evidence type="ECO:0000259" key="1">
    <source>
        <dbReference type="Pfam" id="PF01074"/>
    </source>
</evidence>
<dbReference type="PANTHER" id="PTHR46017:SF1">
    <property type="entry name" value="ALPHA-MANNOSIDASE 2C1"/>
    <property type="match status" value="1"/>
</dbReference>
<keyword evidence="3" id="KW-1185">Reference proteome</keyword>
<organism evidence="2 3">
    <name type="scientific">Brasilonema bromeliae SPC951</name>
    <dbReference type="NCBI Taxonomy" id="385972"/>
    <lineage>
        <taxon>Bacteria</taxon>
        <taxon>Bacillati</taxon>
        <taxon>Cyanobacteriota</taxon>
        <taxon>Cyanophyceae</taxon>
        <taxon>Nostocales</taxon>
        <taxon>Scytonemataceae</taxon>
        <taxon>Brasilonema</taxon>
        <taxon>Bromeliae group (in: Brasilonema)</taxon>
    </lineage>
</organism>
<dbReference type="EMBL" id="QMEB01000145">
    <property type="protein sequence ID" value="NMG21208.1"/>
    <property type="molecule type" value="Genomic_DNA"/>
</dbReference>
<dbReference type="SUPFAM" id="SSF88713">
    <property type="entry name" value="Glycoside hydrolase/deacetylase"/>
    <property type="match status" value="1"/>
</dbReference>
<evidence type="ECO:0000313" key="2">
    <source>
        <dbReference type="EMBL" id="NMG21208.1"/>
    </source>
</evidence>
<dbReference type="Pfam" id="PF01074">
    <property type="entry name" value="Glyco_hydro_38N"/>
    <property type="match status" value="1"/>
</dbReference>
<sequence>MTSPVSQANTKFISEAIEKLRSYVRVNNLSSWQCLEADLSVADVSTCDFSLWNLAQLNAKGHIAWTGGQKVIWLVQKLVVPQNLQGYPLKGLSLRLSLVWWADSAQVYVNGKLVLEGDLFDCSLRVLLSSRVTPGNEFIIALRLVSPSHCDGAVVKSLLIYESTDENHPDPGFVADELAVMQRFLETFEPESLEDLAGTVAGIDWKETNRLSAACPQDIGAFGGSRLEEKDAKEEKKEFENLLFALRQRLLESKIQNINSKIYLLGHAHLDLAWLWPVSETWKAAQSTFESVLKLQQDFPELIFCHSSPVLYAWIEEHRPDLFDAIQEAVKAGRWEVVGGFWVEPELNLIAGESIVRQLLYGQRYVLEKFGKLSSVVWVPDSFGFCATLPQFFASAGVEYFVTQKLRWNDTTKFDYGAFWWRSPDGSQIFSYMSALVGEGIDPVKMASYACEWQTQTGLSDALWLPGVGDHGGGPTRDMLETAQRWQKSPLFPKLEFTTAENYLQQIKNRQENNSPPAS</sequence>
<dbReference type="InterPro" id="IPR027291">
    <property type="entry name" value="Glyco_hydro_38_N_sf"/>
</dbReference>
<gene>
    <name evidence="2" type="ORF">DP116_17840</name>
</gene>
<accession>A0ABX1P9U6</accession>
<dbReference type="Gene3D" id="3.20.110.10">
    <property type="entry name" value="Glycoside hydrolase 38, N terminal domain"/>
    <property type="match status" value="1"/>
</dbReference>